<dbReference type="InterPro" id="IPR013096">
    <property type="entry name" value="Cupin_2"/>
</dbReference>
<dbReference type="InterPro" id="IPR010982">
    <property type="entry name" value="Lambda_DNA-bd_dom_sf"/>
</dbReference>
<comment type="caution">
    <text evidence="3">The sequence shown here is derived from an EMBL/GenBank/DDBJ whole genome shotgun (WGS) entry which is preliminary data.</text>
</comment>
<name>A0AAW5R2B8_9HYPH</name>
<dbReference type="CDD" id="cd00093">
    <property type="entry name" value="HTH_XRE"/>
    <property type="match status" value="1"/>
</dbReference>
<sequence length="189" mass="20635">MSKAADTLGLRIRQLRQDQGLSIAALAKRSGVPVSTISKIENGLLKPSLVNAINLATALQANLGFLLDRTRTQHARYSVVRRNQRGRRSFPEMALVLEDLSSGFVPGLLESRIGTIGPGAHSGEEFMSHPGEELAHVLSGRITYDIDGTIVEIAQGDSLHFQSDTPHRWYNDSDGPAELLWVFSDGLSF</sequence>
<dbReference type="SMART" id="SM00530">
    <property type="entry name" value="HTH_XRE"/>
    <property type="match status" value="1"/>
</dbReference>
<dbReference type="InterPro" id="IPR014710">
    <property type="entry name" value="RmlC-like_jellyroll"/>
</dbReference>
<dbReference type="EMBL" id="JALIDZ010000012">
    <property type="protein sequence ID" value="MCT8974421.1"/>
    <property type="molecule type" value="Genomic_DNA"/>
</dbReference>
<feature type="domain" description="HTH cro/C1-type" evidence="2">
    <location>
        <begin position="12"/>
        <end position="66"/>
    </location>
</feature>
<dbReference type="GO" id="GO:0005829">
    <property type="term" value="C:cytosol"/>
    <property type="evidence" value="ECO:0007669"/>
    <property type="project" value="TreeGrafter"/>
</dbReference>
<dbReference type="Proteomes" id="UP001320898">
    <property type="component" value="Unassembled WGS sequence"/>
</dbReference>
<evidence type="ECO:0000259" key="2">
    <source>
        <dbReference type="PROSITE" id="PS50943"/>
    </source>
</evidence>
<keyword evidence="1" id="KW-0238">DNA-binding</keyword>
<gene>
    <name evidence="3" type="ORF">MUB46_21340</name>
</gene>
<dbReference type="Pfam" id="PF01381">
    <property type="entry name" value="HTH_3"/>
    <property type="match status" value="1"/>
</dbReference>
<dbReference type="SUPFAM" id="SSF51182">
    <property type="entry name" value="RmlC-like cupins"/>
    <property type="match status" value="1"/>
</dbReference>
<dbReference type="SUPFAM" id="SSF47413">
    <property type="entry name" value="lambda repressor-like DNA-binding domains"/>
    <property type="match status" value="1"/>
</dbReference>
<reference evidence="3 4" key="1">
    <citation type="submission" date="2022-04" db="EMBL/GenBank/DDBJ databases">
        <authorList>
            <person name="Ye Y.-Q."/>
            <person name="Du Z.-J."/>
        </authorList>
    </citation>
    <scope>NUCLEOTIDE SEQUENCE [LARGE SCALE GENOMIC DNA]</scope>
    <source>
        <strain evidence="3 4">A6E488</strain>
    </source>
</reference>
<organism evidence="3 4">
    <name type="scientific">Microbaculum marinisediminis</name>
    <dbReference type="NCBI Taxonomy" id="2931392"/>
    <lineage>
        <taxon>Bacteria</taxon>
        <taxon>Pseudomonadati</taxon>
        <taxon>Pseudomonadota</taxon>
        <taxon>Alphaproteobacteria</taxon>
        <taxon>Hyphomicrobiales</taxon>
        <taxon>Tepidamorphaceae</taxon>
        <taxon>Microbaculum</taxon>
    </lineage>
</organism>
<dbReference type="GO" id="GO:0003700">
    <property type="term" value="F:DNA-binding transcription factor activity"/>
    <property type="evidence" value="ECO:0007669"/>
    <property type="project" value="TreeGrafter"/>
</dbReference>
<dbReference type="InterPro" id="IPR001387">
    <property type="entry name" value="Cro/C1-type_HTH"/>
</dbReference>
<dbReference type="Gene3D" id="1.10.260.40">
    <property type="entry name" value="lambda repressor-like DNA-binding domains"/>
    <property type="match status" value="1"/>
</dbReference>
<dbReference type="Pfam" id="PF07883">
    <property type="entry name" value="Cupin_2"/>
    <property type="match status" value="1"/>
</dbReference>
<dbReference type="AlphaFoldDB" id="A0AAW5R2B8"/>
<dbReference type="RefSeq" id="WP_261618008.1">
    <property type="nucleotide sequence ID" value="NZ_JALIDZ010000012.1"/>
</dbReference>
<dbReference type="PROSITE" id="PS50943">
    <property type="entry name" value="HTH_CROC1"/>
    <property type="match status" value="1"/>
</dbReference>
<dbReference type="CDD" id="cd02209">
    <property type="entry name" value="cupin_XRE_C"/>
    <property type="match status" value="1"/>
</dbReference>
<evidence type="ECO:0000313" key="3">
    <source>
        <dbReference type="EMBL" id="MCT8974421.1"/>
    </source>
</evidence>
<accession>A0AAW5R2B8</accession>
<keyword evidence="4" id="KW-1185">Reference proteome</keyword>
<dbReference type="PANTHER" id="PTHR46797">
    <property type="entry name" value="HTH-TYPE TRANSCRIPTIONAL REGULATOR"/>
    <property type="match status" value="1"/>
</dbReference>
<proteinExistence type="predicted"/>
<evidence type="ECO:0000313" key="4">
    <source>
        <dbReference type="Proteomes" id="UP001320898"/>
    </source>
</evidence>
<dbReference type="Gene3D" id="2.60.120.10">
    <property type="entry name" value="Jelly Rolls"/>
    <property type="match status" value="1"/>
</dbReference>
<dbReference type="PANTHER" id="PTHR46797:SF1">
    <property type="entry name" value="METHYLPHOSPHONATE SYNTHASE"/>
    <property type="match status" value="1"/>
</dbReference>
<dbReference type="GO" id="GO:0003677">
    <property type="term" value="F:DNA binding"/>
    <property type="evidence" value="ECO:0007669"/>
    <property type="project" value="UniProtKB-KW"/>
</dbReference>
<dbReference type="InterPro" id="IPR011051">
    <property type="entry name" value="RmlC_Cupin_sf"/>
</dbReference>
<protein>
    <submittedName>
        <fullName evidence="3">XRE family transcriptional regulator</fullName>
    </submittedName>
</protein>
<dbReference type="InterPro" id="IPR050807">
    <property type="entry name" value="TransReg_Diox_bact_type"/>
</dbReference>
<evidence type="ECO:0000256" key="1">
    <source>
        <dbReference type="ARBA" id="ARBA00023125"/>
    </source>
</evidence>